<dbReference type="InterPro" id="IPR043145">
    <property type="entry name" value="Znf_ZZ_sf"/>
</dbReference>
<evidence type="ECO:0000313" key="8">
    <source>
        <dbReference type="EMBL" id="ETV79105.1"/>
    </source>
</evidence>
<dbReference type="CDD" id="cd00121">
    <property type="entry name" value="MATH"/>
    <property type="match status" value="1"/>
</dbReference>
<dbReference type="RefSeq" id="XP_009831824.1">
    <property type="nucleotide sequence ID" value="XM_009833522.1"/>
</dbReference>
<reference evidence="8" key="1">
    <citation type="submission" date="2013-12" db="EMBL/GenBank/DDBJ databases">
        <title>The Genome Sequence of Aphanomyces astaci APO3.</title>
        <authorList>
            <consortium name="The Broad Institute Genomics Platform"/>
            <person name="Russ C."/>
            <person name="Tyler B."/>
            <person name="van West P."/>
            <person name="Dieguez-Uribeondo J."/>
            <person name="Young S.K."/>
            <person name="Zeng Q."/>
            <person name="Gargeya S."/>
            <person name="Fitzgerald M."/>
            <person name="Abouelleil A."/>
            <person name="Alvarado L."/>
            <person name="Chapman S.B."/>
            <person name="Gainer-Dewar J."/>
            <person name="Goldberg J."/>
            <person name="Griggs A."/>
            <person name="Gujja S."/>
            <person name="Hansen M."/>
            <person name="Howarth C."/>
            <person name="Imamovic A."/>
            <person name="Ireland A."/>
            <person name="Larimer J."/>
            <person name="McCowan C."/>
            <person name="Murphy C."/>
            <person name="Pearson M."/>
            <person name="Poon T.W."/>
            <person name="Priest M."/>
            <person name="Roberts A."/>
            <person name="Saif S."/>
            <person name="Shea T."/>
            <person name="Sykes S."/>
            <person name="Wortman J."/>
            <person name="Nusbaum C."/>
            <person name="Birren B."/>
        </authorList>
    </citation>
    <scope>NUCLEOTIDE SEQUENCE [LARGE SCALE GENOMIC DNA]</scope>
    <source>
        <strain evidence="8">APO3</strain>
    </source>
</reference>
<dbReference type="InterPro" id="IPR001810">
    <property type="entry name" value="F-box_dom"/>
</dbReference>
<evidence type="ECO:0000256" key="3">
    <source>
        <dbReference type="ARBA" id="ARBA00022833"/>
    </source>
</evidence>
<dbReference type="SUPFAM" id="SSF57850">
    <property type="entry name" value="RING/U-box"/>
    <property type="match status" value="1"/>
</dbReference>
<proteinExistence type="predicted"/>
<dbReference type="PROSITE" id="PS01357">
    <property type="entry name" value="ZF_ZZ_1"/>
    <property type="match status" value="1"/>
</dbReference>
<dbReference type="InterPro" id="IPR000433">
    <property type="entry name" value="Znf_ZZ"/>
</dbReference>
<dbReference type="PROSITE" id="PS50144">
    <property type="entry name" value="MATH"/>
    <property type="match status" value="1"/>
</dbReference>
<dbReference type="SMART" id="SM00291">
    <property type="entry name" value="ZnF_ZZ"/>
    <property type="match status" value="1"/>
</dbReference>
<dbReference type="AlphaFoldDB" id="W4GHD9"/>
<dbReference type="InterPro" id="IPR002083">
    <property type="entry name" value="MATH/TRAF_dom"/>
</dbReference>
<dbReference type="VEuPathDB" id="FungiDB:H257_07842"/>
<dbReference type="Pfam" id="PF22486">
    <property type="entry name" value="MATH_2"/>
    <property type="match status" value="1"/>
</dbReference>
<evidence type="ECO:0000256" key="1">
    <source>
        <dbReference type="ARBA" id="ARBA00022723"/>
    </source>
</evidence>
<dbReference type="InterPro" id="IPR008974">
    <property type="entry name" value="TRAF-like"/>
</dbReference>
<keyword evidence="3" id="KW-0862">Zinc</keyword>
<feature type="compositionally biased region" description="Low complexity" evidence="5">
    <location>
        <begin position="11"/>
        <end position="27"/>
    </location>
</feature>
<dbReference type="SUPFAM" id="SSF81383">
    <property type="entry name" value="F-box domain"/>
    <property type="match status" value="1"/>
</dbReference>
<dbReference type="InterPro" id="IPR036047">
    <property type="entry name" value="F-box-like_dom_sf"/>
</dbReference>
<evidence type="ECO:0000256" key="4">
    <source>
        <dbReference type="PROSITE-ProRule" id="PRU00228"/>
    </source>
</evidence>
<dbReference type="GeneID" id="20809838"/>
<evidence type="ECO:0000259" key="6">
    <source>
        <dbReference type="PROSITE" id="PS50135"/>
    </source>
</evidence>
<feature type="domain" description="ZZ-type" evidence="6">
    <location>
        <begin position="588"/>
        <end position="639"/>
    </location>
</feature>
<protein>
    <recommendedName>
        <fullName evidence="9">ZZ-type domain-containing protein</fullName>
    </recommendedName>
</protein>
<accession>W4GHD9</accession>
<dbReference type="PROSITE" id="PS50135">
    <property type="entry name" value="ZF_ZZ_2"/>
    <property type="match status" value="1"/>
</dbReference>
<evidence type="ECO:0000256" key="5">
    <source>
        <dbReference type="SAM" id="MobiDB-lite"/>
    </source>
</evidence>
<evidence type="ECO:0008006" key="9">
    <source>
        <dbReference type="Google" id="ProtNLM"/>
    </source>
</evidence>
<dbReference type="OrthoDB" id="192247at2759"/>
<dbReference type="GO" id="GO:0008270">
    <property type="term" value="F:zinc ion binding"/>
    <property type="evidence" value="ECO:0007669"/>
    <property type="project" value="UniProtKB-KW"/>
</dbReference>
<name>W4GHD9_APHAT</name>
<feature type="domain" description="MATH" evidence="7">
    <location>
        <begin position="176"/>
        <end position="312"/>
    </location>
</feature>
<gene>
    <name evidence="8" type="ORF">H257_07842</name>
</gene>
<evidence type="ECO:0000259" key="7">
    <source>
        <dbReference type="PROSITE" id="PS50144"/>
    </source>
</evidence>
<dbReference type="Pfam" id="PF00569">
    <property type="entry name" value="ZZ"/>
    <property type="match status" value="1"/>
</dbReference>
<evidence type="ECO:0000256" key="2">
    <source>
        <dbReference type="ARBA" id="ARBA00022771"/>
    </source>
</evidence>
<keyword evidence="2 4" id="KW-0863">Zinc-finger</keyword>
<feature type="region of interest" description="Disordered" evidence="5">
    <location>
        <begin position="10"/>
        <end position="44"/>
    </location>
</feature>
<dbReference type="EMBL" id="KI913129">
    <property type="protein sequence ID" value="ETV79105.1"/>
    <property type="molecule type" value="Genomic_DNA"/>
</dbReference>
<dbReference type="Gene3D" id="2.60.210.10">
    <property type="entry name" value="Apoptosis, Tumor Necrosis Factor Receptor Associated Protein 2, Chain A"/>
    <property type="match status" value="1"/>
</dbReference>
<dbReference type="Gene3D" id="1.20.1280.50">
    <property type="match status" value="1"/>
</dbReference>
<keyword evidence="1" id="KW-0479">Metal-binding</keyword>
<organism evidence="8">
    <name type="scientific">Aphanomyces astaci</name>
    <name type="common">Crayfish plague agent</name>
    <dbReference type="NCBI Taxonomy" id="112090"/>
    <lineage>
        <taxon>Eukaryota</taxon>
        <taxon>Sar</taxon>
        <taxon>Stramenopiles</taxon>
        <taxon>Oomycota</taxon>
        <taxon>Saprolegniomycetes</taxon>
        <taxon>Saprolegniales</taxon>
        <taxon>Verrucalvaceae</taxon>
        <taxon>Aphanomyces</taxon>
    </lineage>
</organism>
<dbReference type="Pfam" id="PF12937">
    <property type="entry name" value="F-box-like"/>
    <property type="match status" value="1"/>
</dbReference>
<dbReference type="Gene3D" id="3.30.60.90">
    <property type="match status" value="1"/>
</dbReference>
<dbReference type="SUPFAM" id="SSF49599">
    <property type="entry name" value="TRAF domain-like"/>
    <property type="match status" value="1"/>
</dbReference>
<sequence length="664" mass="74241">MVNTHVHVVIPPSRQDNQQQQQHSPSSVKAASVHPATDALPEDDSHAAMHGATFTASQSKLPKLFDSNNHNFGDDDLMGDASVCTPSQVQLPGDMVRAILGFVDGASLVACTSVCTTWNVQTQGRELWKTACLRKWPSLHHQLLPQLPGAPDYDIIRLYGGSWKSCFLQNHKKCQTAECEVLIPHFKATGYQGPDRIVSDTFCIDGHSFCLWIFPRGNPNEAEYFDRALSVYLVLTDLETRPESWLTCAVFTLRVVHPTDPSKTIEWHSSLNDNKFDQALYNWGVHSLGDLTSFQPSGFVFPDRSLHVAARVRVMAMTIRVHLEAGFLSHQGLGLGPPMLTLDVPFCATLADLMAALAGALPLLDLRECRVWSFSHAAVTGQAKRPRKCLSTLAAATMPLFGNLLCDGTDIDAYSTADVFVDPAGLDSFVFLKVLERSGVLRFVGRLQLSAYPTPHDMVAYMATAFPRVAGWRYVREECAPQLMSPLSPSDRLQPSDVVIFVAATNTPSNDDADHWMTHVRHGLNQYLERRYDHARSLLANELHHMTLHDVETIGDMLDVPRFRVHSVFAKCREDARRTLSYIMEGRHLGFICDSCGETDFGGARYNCTVCSDYDLCHRCYDRSYEVRHRYANVDGKWTRVLNFDQHKAATHAMDCILPVFYTP</sequence>